<dbReference type="SUPFAM" id="SSF57756">
    <property type="entry name" value="Retrovirus zinc finger-like domains"/>
    <property type="match status" value="1"/>
</dbReference>
<dbReference type="InterPro" id="IPR036875">
    <property type="entry name" value="Znf_CCHC_sf"/>
</dbReference>
<dbReference type="InterPro" id="IPR001878">
    <property type="entry name" value="Znf_CCHC"/>
</dbReference>
<organism evidence="4 5">
    <name type="scientific">Caerostris darwini</name>
    <dbReference type="NCBI Taxonomy" id="1538125"/>
    <lineage>
        <taxon>Eukaryota</taxon>
        <taxon>Metazoa</taxon>
        <taxon>Ecdysozoa</taxon>
        <taxon>Arthropoda</taxon>
        <taxon>Chelicerata</taxon>
        <taxon>Arachnida</taxon>
        <taxon>Araneae</taxon>
        <taxon>Araneomorphae</taxon>
        <taxon>Entelegynae</taxon>
        <taxon>Araneoidea</taxon>
        <taxon>Araneidae</taxon>
        <taxon>Caerostris</taxon>
    </lineage>
</organism>
<evidence type="ECO:0000313" key="5">
    <source>
        <dbReference type="Proteomes" id="UP001054837"/>
    </source>
</evidence>
<gene>
    <name evidence="4" type="primary">POL_720</name>
    <name evidence="4" type="ORF">CDAR_189741</name>
</gene>
<dbReference type="GO" id="GO:0003676">
    <property type="term" value="F:nucleic acid binding"/>
    <property type="evidence" value="ECO:0007669"/>
    <property type="project" value="InterPro"/>
</dbReference>
<dbReference type="InterPro" id="IPR021109">
    <property type="entry name" value="Peptidase_aspartic_dom_sf"/>
</dbReference>
<feature type="compositionally biased region" description="Basic and acidic residues" evidence="2">
    <location>
        <begin position="1"/>
        <end position="10"/>
    </location>
</feature>
<dbReference type="GO" id="GO:0008270">
    <property type="term" value="F:zinc ion binding"/>
    <property type="evidence" value="ECO:0007669"/>
    <property type="project" value="UniProtKB-KW"/>
</dbReference>
<dbReference type="PROSITE" id="PS50158">
    <property type="entry name" value="ZF_CCHC"/>
    <property type="match status" value="1"/>
</dbReference>
<protein>
    <submittedName>
        <fullName evidence="4">Retrovirus-related Pol polyprotein from transposon 412</fullName>
    </submittedName>
</protein>
<evidence type="ECO:0000259" key="3">
    <source>
        <dbReference type="PROSITE" id="PS50158"/>
    </source>
</evidence>
<dbReference type="Proteomes" id="UP001054837">
    <property type="component" value="Unassembled WGS sequence"/>
</dbReference>
<sequence length="446" mass="51113">MHKKECDFRPRQKFPRNDPTGYNKRTDPPSFRNECFTTGSYNNKYCIYTQWRGPMQKDKRCFVCNENTHFARDCPKQKFKFDRINREQNFKWRGEGIERNEGSHVYKRDHSLMTDSEGGMSKESAYIKIARINKCSLEFAALIDTGSDSVICRNSVTKRLELKIDPASNVMYGFGNIKMCAARALGKTKVNISLDGVKVKGVEMLIVRDDALPHDLLIGRSLLDRENISFARIGNKFHVYAKDNPFINMECENNSDVKELKTSSKVVPERNSVNFVRAQTTLVNDDSVIIEGKEGCCDSLEIKDNEAVDPIINMGYENVILKGNQCVGRVVELDPNCLVNEEESCCMNAMKENKRLTEKNEIRLDEGTPIEDKREILELVNEVRDCFEMKLSELGCTTLTKIDRIVSRLTNAPTEFQRFGSEPSCMLPQDHESSFIEYRLSKITFS</sequence>
<keyword evidence="5" id="KW-1185">Reference proteome</keyword>
<dbReference type="Gene3D" id="2.40.70.10">
    <property type="entry name" value="Acid Proteases"/>
    <property type="match status" value="1"/>
</dbReference>
<dbReference type="Pfam" id="PF13650">
    <property type="entry name" value="Asp_protease_2"/>
    <property type="match status" value="1"/>
</dbReference>
<keyword evidence="1" id="KW-0863">Zinc-finger</keyword>
<reference evidence="4 5" key="1">
    <citation type="submission" date="2021-06" db="EMBL/GenBank/DDBJ databases">
        <title>Caerostris darwini draft genome.</title>
        <authorList>
            <person name="Kono N."/>
            <person name="Arakawa K."/>
        </authorList>
    </citation>
    <scope>NUCLEOTIDE SEQUENCE [LARGE SCALE GENOMIC DNA]</scope>
</reference>
<evidence type="ECO:0000256" key="1">
    <source>
        <dbReference type="PROSITE-ProRule" id="PRU00047"/>
    </source>
</evidence>
<proteinExistence type="predicted"/>
<keyword evidence="1" id="KW-0862">Zinc</keyword>
<feature type="domain" description="CCHC-type" evidence="3">
    <location>
        <begin position="60"/>
        <end position="76"/>
    </location>
</feature>
<name>A0AAV4V7F9_9ARAC</name>
<keyword evidence="1" id="KW-0479">Metal-binding</keyword>
<accession>A0AAV4V7F9</accession>
<dbReference type="Gene3D" id="4.10.60.10">
    <property type="entry name" value="Zinc finger, CCHC-type"/>
    <property type="match status" value="1"/>
</dbReference>
<dbReference type="SMART" id="SM00343">
    <property type="entry name" value="ZnF_C2HC"/>
    <property type="match status" value="1"/>
</dbReference>
<evidence type="ECO:0000256" key="2">
    <source>
        <dbReference type="SAM" id="MobiDB-lite"/>
    </source>
</evidence>
<feature type="region of interest" description="Disordered" evidence="2">
    <location>
        <begin position="1"/>
        <end position="29"/>
    </location>
</feature>
<dbReference type="SUPFAM" id="SSF50630">
    <property type="entry name" value="Acid proteases"/>
    <property type="match status" value="1"/>
</dbReference>
<dbReference type="AlphaFoldDB" id="A0AAV4V7F9"/>
<comment type="caution">
    <text evidence="4">The sequence shown here is derived from an EMBL/GenBank/DDBJ whole genome shotgun (WGS) entry which is preliminary data.</text>
</comment>
<evidence type="ECO:0000313" key="4">
    <source>
        <dbReference type="EMBL" id="GIY65475.1"/>
    </source>
</evidence>
<dbReference type="EMBL" id="BPLQ01012439">
    <property type="protein sequence ID" value="GIY65475.1"/>
    <property type="molecule type" value="Genomic_DNA"/>
</dbReference>